<sequence>MVRSSLGLLSRRLTGSSATLRRVPEILQAPPLHPAHPTAPWRPRPAVESTRTFTSPAAARRAPAGSLTLQGQQHFPIISQRFLSMERKESTFDRVIAWLYIHFGPGRQLAVVMVGGISSFVWMTIIYRRLSKRLDNPRVVGN</sequence>
<protein>
    <submittedName>
        <fullName evidence="2">Uncharacterized protein</fullName>
    </submittedName>
</protein>
<dbReference type="EMBL" id="OZ075111">
    <property type="protein sequence ID" value="CAL4884842.1"/>
    <property type="molecule type" value="Genomic_DNA"/>
</dbReference>
<keyword evidence="1" id="KW-0472">Membrane</keyword>
<evidence type="ECO:0000313" key="3">
    <source>
        <dbReference type="Proteomes" id="UP001497457"/>
    </source>
</evidence>
<evidence type="ECO:0000256" key="1">
    <source>
        <dbReference type="SAM" id="Phobius"/>
    </source>
</evidence>
<feature type="transmembrane region" description="Helical" evidence="1">
    <location>
        <begin position="108"/>
        <end position="127"/>
    </location>
</feature>
<name>A0ABC8V667_9POAL</name>
<accession>A0ABC8V667</accession>
<evidence type="ECO:0000313" key="2">
    <source>
        <dbReference type="EMBL" id="CAL4884842.1"/>
    </source>
</evidence>
<organism evidence="2 3">
    <name type="scientific">Urochloa decumbens</name>
    <dbReference type="NCBI Taxonomy" id="240449"/>
    <lineage>
        <taxon>Eukaryota</taxon>
        <taxon>Viridiplantae</taxon>
        <taxon>Streptophyta</taxon>
        <taxon>Embryophyta</taxon>
        <taxon>Tracheophyta</taxon>
        <taxon>Spermatophyta</taxon>
        <taxon>Magnoliopsida</taxon>
        <taxon>Liliopsida</taxon>
        <taxon>Poales</taxon>
        <taxon>Poaceae</taxon>
        <taxon>PACMAD clade</taxon>
        <taxon>Panicoideae</taxon>
        <taxon>Panicodae</taxon>
        <taxon>Paniceae</taxon>
        <taxon>Melinidinae</taxon>
        <taxon>Urochloa</taxon>
    </lineage>
</organism>
<keyword evidence="3" id="KW-1185">Reference proteome</keyword>
<reference evidence="2 3" key="2">
    <citation type="submission" date="2024-10" db="EMBL/GenBank/DDBJ databases">
        <authorList>
            <person name="Ryan C."/>
        </authorList>
    </citation>
    <scope>NUCLEOTIDE SEQUENCE [LARGE SCALE GENOMIC DNA]</scope>
</reference>
<dbReference type="AlphaFoldDB" id="A0ABC8V667"/>
<keyword evidence="1" id="KW-1133">Transmembrane helix</keyword>
<proteinExistence type="predicted"/>
<keyword evidence="1" id="KW-0812">Transmembrane</keyword>
<gene>
    <name evidence="2" type="ORF">URODEC1_LOCUS159</name>
</gene>
<reference evidence="3" key="1">
    <citation type="submission" date="2024-06" db="EMBL/GenBank/DDBJ databases">
        <authorList>
            <person name="Ryan C."/>
        </authorList>
    </citation>
    <scope>NUCLEOTIDE SEQUENCE [LARGE SCALE GENOMIC DNA]</scope>
</reference>
<dbReference type="Proteomes" id="UP001497457">
    <property type="component" value="Chromosome 1b"/>
</dbReference>